<evidence type="ECO:0000313" key="4">
    <source>
        <dbReference type="Proteomes" id="UP001431784"/>
    </source>
</evidence>
<evidence type="ECO:0000256" key="1">
    <source>
        <dbReference type="ARBA" id="ARBA00006987"/>
    </source>
</evidence>
<evidence type="ECO:0000313" key="3">
    <source>
        <dbReference type="EMBL" id="MDD7973268.1"/>
    </source>
</evidence>
<protein>
    <submittedName>
        <fullName evidence="3">Tripartite tricarboxylate transporter substrate binding protein</fullName>
    </submittedName>
</protein>
<evidence type="ECO:0000256" key="2">
    <source>
        <dbReference type="SAM" id="SignalP"/>
    </source>
</evidence>
<dbReference type="PIRSF" id="PIRSF017082">
    <property type="entry name" value="YflP"/>
    <property type="match status" value="1"/>
</dbReference>
<keyword evidence="4" id="KW-1185">Reference proteome</keyword>
<sequence length="320" mass="33140">MKTKLFALAGAAFIALGGSAFAQSYPSGNIDYIVPYPPGGGTDVLARQLNDQIARSTGWNFVILNQPGAGGTIGMDQLSRADGDGQTIGMGQTSNLAVNPALNPEVQYDPLADFTPIALVNTQPMGIITHNDSPFADFAAVLEAVRAEPGSVLYGTPGTGTVSHMSIERLMAQDDLVFEHVPYTGIAQAISDVMGGVVDIYVGSLPSVMQHVEAGNVRLLAVTSAQPHPLVPDVPTVASLGFDGYLAEDWKAVVGPAGMPEDAVAALNQAVNDALAEPELRAALEAQGSVVLGGTAEEFRAFLADEVAAWANVVDAAGLR</sequence>
<comment type="similarity">
    <text evidence="1">Belongs to the UPF0065 (bug) family.</text>
</comment>
<proteinExistence type="inferred from homology"/>
<name>A0ABT5TDS4_9RHOB</name>
<dbReference type="SUPFAM" id="SSF53850">
    <property type="entry name" value="Periplasmic binding protein-like II"/>
    <property type="match status" value="1"/>
</dbReference>
<dbReference type="Pfam" id="PF03401">
    <property type="entry name" value="TctC"/>
    <property type="match status" value="1"/>
</dbReference>
<dbReference type="InterPro" id="IPR005064">
    <property type="entry name" value="BUG"/>
</dbReference>
<dbReference type="RefSeq" id="WP_274353938.1">
    <property type="nucleotide sequence ID" value="NZ_JAQZSM010000028.1"/>
</dbReference>
<dbReference type="CDD" id="cd07012">
    <property type="entry name" value="PBP2_Bug_TTT"/>
    <property type="match status" value="1"/>
</dbReference>
<dbReference type="Gene3D" id="3.40.190.150">
    <property type="entry name" value="Bordetella uptake gene, domain 1"/>
    <property type="match status" value="1"/>
</dbReference>
<organism evidence="3 4">
    <name type="scientific">Roseinatronobacter alkalisoli</name>
    <dbReference type="NCBI Taxonomy" id="3028235"/>
    <lineage>
        <taxon>Bacteria</taxon>
        <taxon>Pseudomonadati</taxon>
        <taxon>Pseudomonadota</taxon>
        <taxon>Alphaproteobacteria</taxon>
        <taxon>Rhodobacterales</taxon>
        <taxon>Paracoccaceae</taxon>
        <taxon>Roseinatronobacter</taxon>
    </lineage>
</organism>
<dbReference type="InterPro" id="IPR042100">
    <property type="entry name" value="Bug_dom1"/>
</dbReference>
<reference evidence="3" key="1">
    <citation type="submission" date="2023-02" db="EMBL/GenBank/DDBJ databases">
        <title>Description of Roseinatronobacter alkalisoli sp. nov., an alkaliphilic bacerium isolated from soda soil.</title>
        <authorList>
            <person name="Wei W."/>
        </authorList>
    </citation>
    <scope>NUCLEOTIDE SEQUENCE</scope>
    <source>
        <strain evidence="3">HJB301</strain>
    </source>
</reference>
<feature type="chain" id="PRO_5046586901" evidence="2">
    <location>
        <begin position="23"/>
        <end position="320"/>
    </location>
</feature>
<keyword evidence="2" id="KW-0732">Signal</keyword>
<dbReference type="Gene3D" id="3.40.190.10">
    <property type="entry name" value="Periplasmic binding protein-like II"/>
    <property type="match status" value="1"/>
</dbReference>
<feature type="signal peptide" evidence="2">
    <location>
        <begin position="1"/>
        <end position="22"/>
    </location>
</feature>
<dbReference type="EMBL" id="JAQZSM010000028">
    <property type="protein sequence ID" value="MDD7973268.1"/>
    <property type="molecule type" value="Genomic_DNA"/>
</dbReference>
<dbReference type="PANTHER" id="PTHR42928">
    <property type="entry name" value="TRICARBOXYLATE-BINDING PROTEIN"/>
    <property type="match status" value="1"/>
</dbReference>
<dbReference type="PANTHER" id="PTHR42928:SF5">
    <property type="entry name" value="BLR1237 PROTEIN"/>
    <property type="match status" value="1"/>
</dbReference>
<comment type="caution">
    <text evidence="3">The sequence shown here is derived from an EMBL/GenBank/DDBJ whole genome shotgun (WGS) entry which is preliminary data.</text>
</comment>
<accession>A0ABT5TDS4</accession>
<dbReference type="Proteomes" id="UP001431784">
    <property type="component" value="Unassembled WGS sequence"/>
</dbReference>
<gene>
    <name evidence="3" type="ORF">PUT78_19495</name>
</gene>